<dbReference type="InterPro" id="IPR057684">
    <property type="entry name" value="DUF7924"/>
</dbReference>
<protein>
    <recommendedName>
        <fullName evidence="2">DUF7924 domain-containing protein</fullName>
    </recommendedName>
</protein>
<feature type="region of interest" description="Disordered" evidence="1">
    <location>
        <begin position="289"/>
        <end position="311"/>
    </location>
</feature>
<dbReference type="EMBL" id="SWKV01000116">
    <property type="protein sequence ID" value="KAF3031953.1"/>
    <property type="molecule type" value="Genomic_DNA"/>
</dbReference>
<feature type="compositionally biased region" description="Low complexity" evidence="1">
    <location>
        <begin position="118"/>
        <end position="129"/>
    </location>
</feature>
<organism evidence="3 4">
    <name type="scientific">Didymella heteroderae</name>
    <dbReference type="NCBI Taxonomy" id="1769908"/>
    <lineage>
        <taxon>Eukaryota</taxon>
        <taxon>Fungi</taxon>
        <taxon>Dikarya</taxon>
        <taxon>Ascomycota</taxon>
        <taxon>Pezizomycotina</taxon>
        <taxon>Dothideomycetes</taxon>
        <taxon>Pleosporomycetidae</taxon>
        <taxon>Pleosporales</taxon>
        <taxon>Pleosporineae</taxon>
        <taxon>Didymellaceae</taxon>
        <taxon>Didymella</taxon>
    </lineage>
</organism>
<evidence type="ECO:0000259" key="2">
    <source>
        <dbReference type="Pfam" id="PF25545"/>
    </source>
</evidence>
<dbReference type="OrthoDB" id="5372703at2759"/>
<gene>
    <name evidence="3" type="ORF">E8E12_001722</name>
</gene>
<accession>A0A9P5BVT3</accession>
<dbReference type="AlphaFoldDB" id="A0A9P5BVT3"/>
<feature type="domain" description="DUF7924" evidence="2">
    <location>
        <begin position="318"/>
        <end position="478"/>
    </location>
</feature>
<dbReference type="Pfam" id="PF25545">
    <property type="entry name" value="DUF7924"/>
    <property type="match status" value="1"/>
</dbReference>
<comment type="caution">
    <text evidence="3">The sequence shown here is derived from an EMBL/GenBank/DDBJ whole genome shotgun (WGS) entry which is preliminary data.</text>
</comment>
<reference evidence="3" key="1">
    <citation type="submission" date="2019-04" db="EMBL/GenBank/DDBJ databases">
        <title>Sequencing of skin fungus with MAO and IRED activity.</title>
        <authorList>
            <person name="Marsaioli A.J."/>
            <person name="Bonatto J.M.C."/>
            <person name="Reis Junior O."/>
        </authorList>
    </citation>
    <scope>NUCLEOTIDE SEQUENCE</scope>
    <source>
        <strain evidence="3">28M1</strain>
    </source>
</reference>
<evidence type="ECO:0000313" key="4">
    <source>
        <dbReference type="Proteomes" id="UP000758155"/>
    </source>
</evidence>
<feature type="compositionally biased region" description="Basic residues" evidence="1">
    <location>
        <begin position="105"/>
        <end position="117"/>
    </location>
</feature>
<dbReference type="Proteomes" id="UP000758155">
    <property type="component" value="Unassembled WGS sequence"/>
</dbReference>
<evidence type="ECO:0000256" key="1">
    <source>
        <dbReference type="SAM" id="MobiDB-lite"/>
    </source>
</evidence>
<keyword evidence="4" id="KW-1185">Reference proteome</keyword>
<feature type="region of interest" description="Disordered" evidence="1">
    <location>
        <begin position="28"/>
        <end position="133"/>
    </location>
</feature>
<evidence type="ECO:0000313" key="3">
    <source>
        <dbReference type="EMBL" id="KAF3031953.1"/>
    </source>
</evidence>
<name>A0A9P5BVT3_9PLEO</name>
<sequence length="491" mass="53365">MKRRLSDVHDWHFSPHSTPVAKCRRIQCPDVAGASPPLSKPSSQTVAPAEELPSTATEQKKKILHWLDSCDTSPKPQPPPAIQTMAAPPTPRSTTLNLNNDRGRRAARRYARARPHTSRTPSPSKKPTPQSYRCGNMQEVGIYVDRLGQLPPAIDGQARHIFGLQSWDEAAQPDIEAQTQPGTQGPLAALAAVYQAESRLNARDCSLEGNWKISIASAVRHIAGLAPGTLCTDSSEKVWLPDLKPAASALDGLQEAAEQGDSGSHTPSAASIQSVSTLVDFSSPAVNTSNTSFPGPVPSLPPSGHSSTYSQSLASTTTFNTSDPYYIFTPKPDITVGLAHGAFTPVHRRRLYEHQASGTVLSDPHAAYIGMRFPFLIVETKGLSSNGSLVSAQNQAAISGACMLRILKDLDETTNLHSTDPPLCFSIVTEGPTHELWIHFEHEEAFHMEILRSWRTTFLSDAREFVQFLCKVMEWGGGKFRGGIIERLDNT</sequence>
<proteinExistence type="predicted"/>